<protein>
    <submittedName>
        <fullName evidence="2">Uncharacterized protein</fullName>
    </submittedName>
</protein>
<evidence type="ECO:0000313" key="2">
    <source>
        <dbReference type="EMBL" id="CCC47828.1"/>
    </source>
</evidence>
<gene>
    <name evidence="2" type="ORF">TVY486_0500380</name>
</gene>
<feature type="region of interest" description="Disordered" evidence="1">
    <location>
        <begin position="454"/>
        <end position="512"/>
    </location>
</feature>
<accession>G0TV62</accession>
<reference evidence="2" key="1">
    <citation type="journal article" date="2012" name="Proc. Natl. Acad. Sci. U.S.A.">
        <title>Antigenic diversity is generated by distinct evolutionary mechanisms in African trypanosome species.</title>
        <authorList>
            <person name="Jackson A.P."/>
            <person name="Berry A."/>
            <person name="Aslett M."/>
            <person name="Allison H.C."/>
            <person name="Burton P."/>
            <person name="Vavrova-Anderson J."/>
            <person name="Brown R."/>
            <person name="Browne H."/>
            <person name="Corton N."/>
            <person name="Hauser H."/>
            <person name="Gamble J."/>
            <person name="Gilderthorp R."/>
            <person name="Marcello L."/>
            <person name="McQuillan J."/>
            <person name="Otto T.D."/>
            <person name="Quail M.A."/>
            <person name="Sanders M.J."/>
            <person name="van Tonder A."/>
            <person name="Ginger M.L."/>
            <person name="Field M.C."/>
            <person name="Barry J.D."/>
            <person name="Hertz-Fowler C."/>
            <person name="Berriman M."/>
        </authorList>
    </citation>
    <scope>NUCLEOTIDE SEQUENCE</scope>
    <source>
        <strain evidence="2">Y486</strain>
    </source>
</reference>
<dbReference type="OMA" id="PRVHIFF"/>
<proteinExistence type="predicted"/>
<dbReference type="EMBL" id="HE573021">
    <property type="protein sequence ID" value="CCC47828.1"/>
    <property type="molecule type" value="Genomic_DNA"/>
</dbReference>
<sequence>MLRTSWSIEEALAYSGRWHVPILVFVHSNEDGVGQNSSGDENKCSNIPGFYTESPLTKNKKVINPNFCFASDSLPGDGRLQRRAFEVVLAELRLASISITHFVEVGTPAHELFIAAVQQVGDTVPSLHIFPPQREVPRVALYGNSLTPKQIYDSFRVVMQASVAPRVKELRSLLLQQVEYINSEQCRMSTLRESSLTVLQDAGCATTRQVVTEPGGRSTASVAGEKKLGGQPEELGKVSAVHCGADGCPLSDTVIKSGVVTRGTGDSLTVVRKQTGLPSIGDNLAEGKKSAPAPSCSLLRMGIRCILPDGSTYMVDNLDPSVDTLSDSVRKPVAAHLDHNAFYFASPHPWHHFTENEEKLSLAEIGMRTSSTLRVITEKKSDTCTDGETQIGRLSRQMIGRLTNLLGRACGTQVPSTQVSNVPHTEPSLANGAVHGSRFRCMADIRAEQEREELSSEMTNAKRHRYQKQHGTKPNTYYDGNSTEFLGKRDDDEVDDGDSGSDDSIGSKKRDG</sequence>
<evidence type="ECO:0000256" key="1">
    <source>
        <dbReference type="SAM" id="MobiDB-lite"/>
    </source>
</evidence>
<feature type="compositionally biased region" description="Polar residues" evidence="1">
    <location>
        <begin position="472"/>
        <end position="484"/>
    </location>
</feature>
<feature type="compositionally biased region" description="Acidic residues" evidence="1">
    <location>
        <begin position="492"/>
        <end position="501"/>
    </location>
</feature>
<dbReference type="VEuPathDB" id="TriTrypDB:TvY486_0500380"/>
<feature type="compositionally biased region" description="Basic residues" evidence="1">
    <location>
        <begin position="461"/>
        <end position="471"/>
    </location>
</feature>
<name>G0TV62_TRYVY</name>
<organism evidence="2">
    <name type="scientific">Trypanosoma vivax (strain Y486)</name>
    <dbReference type="NCBI Taxonomy" id="1055687"/>
    <lineage>
        <taxon>Eukaryota</taxon>
        <taxon>Discoba</taxon>
        <taxon>Euglenozoa</taxon>
        <taxon>Kinetoplastea</taxon>
        <taxon>Metakinetoplastina</taxon>
        <taxon>Trypanosomatida</taxon>
        <taxon>Trypanosomatidae</taxon>
        <taxon>Trypanosoma</taxon>
        <taxon>Duttonella</taxon>
    </lineage>
</organism>
<dbReference type="AlphaFoldDB" id="G0TV62"/>